<feature type="transmembrane region" description="Helical" evidence="17">
    <location>
        <begin position="286"/>
        <end position="309"/>
    </location>
</feature>
<proteinExistence type="inferred from homology"/>
<dbReference type="GO" id="GO:0120029">
    <property type="term" value="P:proton export across plasma membrane"/>
    <property type="evidence" value="ECO:0007669"/>
    <property type="project" value="UniProtKB-UniRule"/>
</dbReference>
<comment type="similarity">
    <text evidence="3 17">Belongs to the cation transport ATPase (P-type) (TC 3.A.3) family. Type IIIA subfamily.</text>
</comment>
<dbReference type="InterPro" id="IPR036412">
    <property type="entry name" value="HAD-like_sf"/>
</dbReference>
<dbReference type="InterPro" id="IPR023298">
    <property type="entry name" value="ATPase_P-typ_TM_dom_sf"/>
</dbReference>
<evidence type="ECO:0000256" key="18">
    <source>
        <dbReference type="SAM" id="MobiDB-lite"/>
    </source>
</evidence>
<name>A0AAW1Q3Q4_9CHLO</name>
<comment type="function">
    <text evidence="1">The plasma membrane ATPase of plants and fungi is a hydrogen ion pump. The proton gradient it generates drives the active transport of nutrients by H(+)-symport. The resulting external acidification and/or internal alkinization may mediate growth responses.</text>
</comment>
<dbReference type="InterPro" id="IPR044492">
    <property type="entry name" value="P_typ_ATPase_HD_dom"/>
</dbReference>
<dbReference type="InterPro" id="IPR004014">
    <property type="entry name" value="ATPase_P-typ_cation-transptr_N"/>
</dbReference>
<dbReference type="GO" id="GO:0008553">
    <property type="term" value="F:P-type proton-exporting transporter activity"/>
    <property type="evidence" value="ECO:0007669"/>
    <property type="project" value="UniProtKB-UniRule"/>
</dbReference>
<keyword evidence="6" id="KW-0597">Phosphoprotein</keyword>
<dbReference type="SFLD" id="SFLDF00027">
    <property type="entry name" value="p-type_atpase"/>
    <property type="match status" value="1"/>
</dbReference>
<dbReference type="FunFam" id="3.40.1110.10:FF:000005">
    <property type="entry name" value="Plasma membrane ATPase"/>
    <property type="match status" value="1"/>
</dbReference>
<dbReference type="SMART" id="SM00831">
    <property type="entry name" value="Cation_ATPase_N"/>
    <property type="match status" value="1"/>
</dbReference>
<feature type="transmembrane region" description="Helical" evidence="17">
    <location>
        <begin position="649"/>
        <end position="671"/>
    </location>
</feature>
<dbReference type="Gene3D" id="1.20.1110.10">
    <property type="entry name" value="Calcium-transporting ATPase, transmembrane domain"/>
    <property type="match status" value="1"/>
</dbReference>
<dbReference type="InterPro" id="IPR018303">
    <property type="entry name" value="ATPase_P-typ_P_site"/>
</dbReference>
<gene>
    <name evidence="20" type="ORF">WJX72_003597</name>
</gene>
<evidence type="ECO:0000256" key="4">
    <source>
        <dbReference type="ARBA" id="ARBA00012476"/>
    </source>
</evidence>
<dbReference type="FunFam" id="3.40.50.1000:FF:000211">
    <property type="entry name" value="Plasma membrane ATPase"/>
    <property type="match status" value="1"/>
</dbReference>
<keyword evidence="10 17" id="KW-0067">ATP-binding</keyword>
<dbReference type="AlphaFoldDB" id="A0AAW1Q3Q4"/>
<feature type="transmembrane region" description="Helical" evidence="17">
    <location>
        <begin position="250"/>
        <end position="274"/>
    </location>
</feature>
<evidence type="ECO:0000256" key="3">
    <source>
        <dbReference type="ARBA" id="ARBA00008804"/>
    </source>
</evidence>
<dbReference type="NCBIfam" id="TIGR01494">
    <property type="entry name" value="ATPase_P-type"/>
    <property type="match status" value="2"/>
</dbReference>
<dbReference type="PROSITE" id="PS00154">
    <property type="entry name" value="ATPASE_E1_E2"/>
    <property type="match status" value="1"/>
</dbReference>
<feature type="transmembrane region" description="Helical" evidence="17">
    <location>
        <begin position="810"/>
        <end position="829"/>
    </location>
</feature>
<dbReference type="Pfam" id="PF00122">
    <property type="entry name" value="E1-E2_ATPase"/>
    <property type="match status" value="1"/>
</dbReference>
<dbReference type="EMBL" id="JALJOR010000006">
    <property type="protein sequence ID" value="KAK9815431.1"/>
    <property type="molecule type" value="Genomic_DNA"/>
</dbReference>
<evidence type="ECO:0000256" key="2">
    <source>
        <dbReference type="ARBA" id="ARBA00004651"/>
    </source>
</evidence>
<evidence type="ECO:0000313" key="20">
    <source>
        <dbReference type="EMBL" id="KAK9815431.1"/>
    </source>
</evidence>
<evidence type="ECO:0000256" key="13">
    <source>
        <dbReference type="ARBA" id="ARBA00022989"/>
    </source>
</evidence>
<protein>
    <recommendedName>
        <fullName evidence="16 17">Plasma membrane ATPase</fullName>
        <ecNumber evidence="4 17">7.1.2.1</ecNumber>
    </recommendedName>
</protein>
<evidence type="ECO:0000256" key="9">
    <source>
        <dbReference type="ARBA" id="ARBA00022741"/>
    </source>
</evidence>
<dbReference type="GO" id="GO:0016887">
    <property type="term" value="F:ATP hydrolysis activity"/>
    <property type="evidence" value="ECO:0007669"/>
    <property type="project" value="InterPro"/>
</dbReference>
<dbReference type="InterPro" id="IPR006534">
    <property type="entry name" value="P-type_ATPase_IIIA"/>
</dbReference>
<dbReference type="Pfam" id="PF00702">
    <property type="entry name" value="Hydrolase"/>
    <property type="match status" value="1"/>
</dbReference>
<dbReference type="InterPro" id="IPR001757">
    <property type="entry name" value="P_typ_ATPase"/>
</dbReference>
<dbReference type="InterPro" id="IPR059000">
    <property type="entry name" value="ATPase_P-type_domA"/>
</dbReference>
<keyword evidence="21" id="KW-1185">Reference proteome</keyword>
<evidence type="ECO:0000256" key="10">
    <source>
        <dbReference type="ARBA" id="ARBA00022840"/>
    </source>
</evidence>
<comment type="subcellular location">
    <subcellularLocation>
        <location evidence="2 17">Cell membrane</location>
        <topology evidence="2 17">Multi-pass membrane protein</topology>
    </subcellularLocation>
</comment>
<dbReference type="SUPFAM" id="SSF81665">
    <property type="entry name" value="Calcium ATPase, transmembrane domain M"/>
    <property type="match status" value="1"/>
</dbReference>
<evidence type="ECO:0000256" key="8">
    <source>
        <dbReference type="ARBA" id="ARBA00022723"/>
    </source>
</evidence>
<dbReference type="Gene3D" id="3.40.50.1000">
    <property type="entry name" value="HAD superfamily/HAD-like"/>
    <property type="match status" value="1"/>
</dbReference>
<dbReference type="SUPFAM" id="SSF81653">
    <property type="entry name" value="Calcium ATPase, transduction domain A"/>
    <property type="match status" value="1"/>
</dbReference>
<dbReference type="Gene3D" id="3.40.1110.10">
    <property type="entry name" value="Calcium-transporting ATPase, cytoplasmic domain N"/>
    <property type="match status" value="1"/>
</dbReference>
<dbReference type="InterPro" id="IPR008250">
    <property type="entry name" value="ATPase_P-typ_transduc_dom_A_sf"/>
</dbReference>
<dbReference type="NCBIfam" id="TIGR01647">
    <property type="entry name" value="ATPase-IIIA_H"/>
    <property type="match status" value="1"/>
</dbReference>
<keyword evidence="7 17" id="KW-0812">Transmembrane</keyword>
<dbReference type="SFLD" id="SFLDS00003">
    <property type="entry name" value="Haloacid_Dehalogenase"/>
    <property type="match status" value="1"/>
</dbReference>
<sequence>MAPVNDAKLLEMAEGATANGAPKPVDNGAETDVNEHEDKEEPKKDFVPSTGLTTKDATDLLAIHGRNELEEKSTPSWVIFLKQLYGPMPIMIWIAIVIEFAIQNYIDAGILLGIQFANATIGWYETTKAGNAVAALKASLKPVATAKRDGTWQQIDAGLLVPGDLVLLGSGSAVPADCLVNHGQIEVDQSALTGESMPVTMFKGDQPKMGSTVARGETEATVEFTGKNTFFGKTASMLQQDQELGNLQKILLRIMAVLVITSLVLCITAFIYIMVKGESFKHALQFIIVLLVASIPIAIEIVCTATLALGSRQLSAHGAIVTRLTAIEEMAGMNMLCSDKTGTLTLNKMEIQEDCPIYTPGETQATVIRYAALAAKWKEPPRDALDTLVLGVADLPSLDVYNQTEYLPFDPILKRTEASLIGPDGKPFRTAKGAPHVILALCHNKEQIERAVENKVHDLGTRGIRSLAVAKTDDEGRWCMMGILTFLDPPRPDTKVTIERAMAYGVDVKMITGDHQVIAKETARVLGMGTNIAKAAGLPMLTADGKIPKNLRDYGAMILKADGFSQVFPEHKYLIVECLRQEGFAVGMTGDGVNDAPALKRADVGIAVSGSTDAARAAADIVLTQEGLSVVVEAIIIARCIFQRIKNFINYRVAATLQLLTFFFIAVFALPPKDYKPDGNDENAEAFAENLYFQLPVLMLMLITLLNDGTLISIAYDNVKSSPRPEKWNLKVLFIISIVLGAVACLSSLLLLFFALQSHRGGNTVFHAFGLPPIPYGQIVTMIYLKVSLSDFLTLFSARCSGPFWSQRPSPILLGAAATALSLSTILACVWPKGHTDDIMVEGLARGDYNLWAIWVWLYCIFWWLVQDACKVLAYWVIFKYNIFGANTAQLVNNRAALDFNDAKRPLARVSAGSVENKLLAMQVEGAKQEVARISAGSNEPNLKRVSQGLARVSMSHQQGLTAVNGVSGKHADVESGAPLDLQVLTANPLP</sequence>
<evidence type="ECO:0000256" key="15">
    <source>
        <dbReference type="ARBA" id="ARBA00048122"/>
    </source>
</evidence>
<feature type="transmembrane region" description="Helical" evidence="17">
    <location>
        <begin position="776"/>
        <end position="798"/>
    </location>
</feature>
<comment type="caution">
    <text evidence="20">The sequence shown here is derived from an EMBL/GenBank/DDBJ whole genome shotgun (WGS) entry which is preliminary data.</text>
</comment>
<dbReference type="SFLD" id="SFLDG00002">
    <property type="entry name" value="C1.7:_P-type_atpase_like"/>
    <property type="match status" value="1"/>
</dbReference>
<keyword evidence="12 17" id="KW-1278">Translocase</keyword>
<feature type="domain" description="Cation-transporting P-type ATPase N-terminal" evidence="19">
    <location>
        <begin position="27"/>
        <end position="104"/>
    </location>
</feature>
<keyword evidence="13 17" id="KW-1133">Transmembrane helix</keyword>
<dbReference type="FunFam" id="2.70.150.10:FF:000042">
    <property type="entry name" value="Plasma membrane ATPase"/>
    <property type="match status" value="1"/>
</dbReference>
<keyword evidence="5" id="KW-1003">Cell membrane</keyword>
<dbReference type="InterPro" id="IPR023299">
    <property type="entry name" value="ATPase_P-typ_cyto_dom_N"/>
</dbReference>
<keyword evidence="8" id="KW-0479">Metal-binding</keyword>
<comment type="catalytic activity">
    <reaction evidence="15 17">
        <text>ATP + H2O + H(+)(in) = ADP + phosphate + 2 H(+)(out)</text>
        <dbReference type="Rhea" id="RHEA:20852"/>
        <dbReference type="ChEBI" id="CHEBI:15377"/>
        <dbReference type="ChEBI" id="CHEBI:15378"/>
        <dbReference type="ChEBI" id="CHEBI:30616"/>
        <dbReference type="ChEBI" id="CHEBI:43474"/>
        <dbReference type="ChEBI" id="CHEBI:456216"/>
        <dbReference type="EC" id="7.1.2.1"/>
    </reaction>
</comment>
<feature type="region of interest" description="Disordered" evidence="18">
    <location>
        <begin position="12"/>
        <end position="52"/>
    </location>
</feature>
<evidence type="ECO:0000313" key="21">
    <source>
        <dbReference type="Proteomes" id="UP001489004"/>
    </source>
</evidence>
<keyword evidence="14 17" id="KW-0472">Membrane</keyword>
<dbReference type="InterPro" id="IPR023214">
    <property type="entry name" value="HAD_sf"/>
</dbReference>
<evidence type="ECO:0000256" key="5">
    <source>
        <dbReference type="ARBA" id="ARBA00022475"/>
    </source>
</evidence>
<feature type="compositionally biased region" description="Basic and acidic residues" evidence="18">
    <location>
        <begin position="33"/>
        <end position="46"/>
    </location>
</feature>
<evidence type="ECO:0000256" key="1">
    <source>
        <dbReference type="ARBA" id="ARBA00003417"/>
    </source>
</evidence>
<evidence type="ECO:0000256" key="11">
    <source>
        <dbReference type="ARBA" id="ARBA00022842"/>
    </source>
</evidence>
<dbReference type="EC" id="7.1.2.1" evidence="4 17"/>
<dbReference type="SUPFAM" id="SSF56784">
    <property type="entry name" value="HAD-like"/>
    <property type="match status" value="1"/>
</dbReference>
<evidence type="ECO:0000256" key="17">
    <source>
        <dbReference type="RuleBase" id="RU362083"/>
    </source>
</evidence>
<dbReference type="Gene3D" id="2.70.150.10">
    <property type="entry name" value="Calcium-transporting ATPase, cytoplasmic transduction domain A"/>
    <property type="match status" value="1"/>
</dbReference>
<dbReference type="Proteomes" id="UP001489004">
    <property type="component" value="Unassembled WGS sequence"/>
</dbReference>
<evidence type="ECO:0000256" key="12">
    <source>
        <dbReference type="ARBA" id="ARBA00022967"/>
    </source>
</evidence>
<reference evidence="20 21" key="1">
    <citation type="journal article" date="2024" name="Nat. Commun.">
        <title>Phylogenomics reveals the evolutionary origins of lichenization in chlorophyte algae.</title>
        <authorList>
            <person name="Puginier C."/>
            <person name="Libourel C."/>
            <person name="Otte J."/>
            <person name="Skaloud P."/>
            <person name="Haon M."/>
            <person name="Grisel S."/>
            <person name="Petersen M."/>
            <person name="Berrin J.G."/>
            <person name="Delaux P.M."/>
            <person name="Dal Grande F."/>
            <person name="Keller J."/>
        </authorList>
    </citation>
    <scope>NUCLEOTIDE SEQUENCE [LARGE SCALE GENOMIC DNA]</scope>
    <source>
        <strain evidence="20 21">SAG 2043</strain>
    </source>
</reference>
<keyword evidence="17" id="KW-0406">Ion transport</keyword>
<dbReference type="GO" id="GO:0046872">
    <property type="term" value="F:metal ion binding"/>
    <property type="evidence" value="ECO:0007669"/>
    <property type="project" value="UniProtKB-KW"/>
</dbReference>
<dbReference type="CDD" id="cd02076">
    <property type="entry name" value="P-type_ATPase_H"/>
    <property type="match status" value="1"/>
</dbReference>
<accession>A0AAW1Q3Q4</accession>
<keyword evidence="11 17" id="KW-0460">Magnesium</keyword>
<dbReference type="GO" id="GO:0005886">
    <property type="term" value="C:plasma membrane"/>
    <property type="evidence" value="ECO:0007669"/>
    <property type="project" value="UniProtKB-SubCell"/>
</dbReference>
<evidence type="ECO:0000256" key="7">
    <source>
        <dbReference type="ARBA" id="ARBA00022692"/>
    </source>
</evidence>
<evidence type="ECO:0000256" key="14">
    <source>
        <dbReference type="ARBA" id="ARBA00023136"/>
    </source>
</evidence>
<evidence type="ECO:0000256" key="6">
    <source>
        <dbReference type="ARBA" id="ARBA00022553"/>
    </source>
</evidence>
<feature type="transmembrane region" description="Helical" evidence="17">
    <location>
        <begin position="849"/>
        <end position="866"/>
    </location>
</feature>
<organism evidence="20 21">
    <name type="scientific">[Myrmecia] bisecta</name>
    <dbReference type="NCBI Taxonomy" id="41462"/>
    <lineage>
        <taxon>Eukaryota</taxon>
        <taxon>Viridiplantae</taxon>
        <taxon>Chlorophyta</taxon>
        <taxon>core chlorophytes</taxon>
        <taxon>Trebouxiophyceae</taxon>
        <taxon>Trebouxiales</taxon>
        <taxon>Trebouxiaceae</taxon>
        <taxon>Myrmecia</taxon>
    </lineage>
</organism>
<keyword evidence="17" id="KW-0813">Transport</keyword>
<dbReference type="PRINTS" id="PR00119">
    <property type="entry name" value="CATATPASE"/>
</dbReference>
<evidence type="ECO:0000259" key="19">
    <source>
        <dbReference type="SMART" id="SM00831"/>
    </source>
</evidence>
<feature type="transmembrane region" description="Helical" evidence="17">
    <location>
        <begin position="691"/>
        <end position="716"/>
    </location>
</feature>
<dbReference type="PRINTS" id="PR00120">
    <property type="entry name" value="HATPASE"/>
</dbReference>
<keyword evidence="9 17" id="KW-0547">Nucleotide-binding</keyword>
<feature type="transmembrane region" description="Helical" evidence="17">
    <location>
        <begin position="84"/>
        <end position="102"/>
    </location>
</feature>
<dbReference type="GO" id="GO:0005524">
    <property type="term" value="F:ATP binding"/>
    <property type="evidence" value="ECO:0007669"/>
    <property type="project" value="UniProtKB-UniRule"/>
</dbReference>
<evidence type="ECO:0000256" key="16">
    <source>
        <dbReference type="ARBA" id="ARBA00071631"/>
    </source>
</evidence>
<dbReference type="Pfam" id="PF00690">
    <property type="entry name" value="Cation_ATPase_N"/>
    <property type="match status" value="1"/>
</dbReference>
<keyword evidence="17" id="KW-0375">Hydrogen ion transport</keyword>
<feature type="transmembrane region" description="Helical" evidence="17">
    <location>
        <begin position="728"/>
        <end position="756"/>
    </location>
</feature>
<dbReference type="PANTHER" id="PTHR42861">
    <property type="entry name" value="CALCIUM-TRANSPORTING ATPASE"/>
    <property type="match status" value="1"/>
</dbReference>